<evidence type="ECO:0000313" key="2">
    <source>
        <dbReference type="Proteomes" id="UP001500975"/>
    </source>
</evidence>
<accession>A0ABP8IA28</accession>
<dbReference type="EMBL" id="BAABGJ010000080">
    <property type="protein sequence ID" value="GAA4354520.1"/>
    <property type="molecule type" value="Genomic_DNA"/>
</dbReference>
<sequence>MNAMKITIHTPSSGIREFQVGTAHHPYLGPIPEVGQTMVIPAQASANAEAEGEATITQIRWHYNSVSCAVWPEVVCVSSSSPE</sequence>
<protein>
    <submittedName>
        <fullName evidence="1">Uncharacterized protein</fullName>
    </submittedName>
</protein>
<organism evidence="1 2">
    <name type="scientific">Variovorax defluvii</name>
    <dbReference type="NCBI Taxonomy" id="913761"/>
    <lineage>
        <taxon>Bacteria</taxon>
        <taxon>Pseudomonadati</taxon>
        <taxon>Pseudomonadota</taxon>
        <taxon>Betaproteobacteria</taxon>
        <taxon>Burkholderiales</taxon>
        <taxon>Comamonadaceae</taxon>
        <taxon>Variovorax</taxon>
    </lineage>
</organism>
<proteinExistence type="predicted"/>
<reference evidence="2" key="1">
    <citation type="journal article" date="2019" name="Int. J. Syst. Evol. Microbiol.">
        <title>The Global Catalogue of Microorganisms (GCM) 10K type strain sequencing project: providing services to taxonomists for standard genome sequencing and annotation.</title>
        <authorList>
            <consortium name="The Broad Institute Genomics Platform"/>
            <consortium name="The Broad Institute Genome Sequencing Center for Infectious Disease"/>
            <person name="Wu L."/>
            <person name="Ma J."/>
        </authorList>
    </citation>
    <scope>NUCLEOTIDE SEQUENCE [LARGE SCALE GENOMIC DNA]</scope>
    <source>
        <strain evidence="2">JCM 17804</strain>
    </source>
</reference>
<keyword evidence="2" id="KW-1185">Reference proteome</keyword>
<evidence type="ECO:0000313" key="1">
    <source>
        <dbReference type="EMBL" id="GAA4354520.1"/>
    </source>
</evidence>
<dbReference type="Proteomes" id="UP001500975">
    <property type="component" value="Unassembled WGS sequence"/>
</dbReference>
<name>A0ABP8IA28_9BURK</name>
<dbReference type="RefSeq" id="WP_345540867.1">
    <property type="nucleotide sequence ID" value="NZ_BAABGJ010000080.1"/>
</dbReference>
<comment type="caution">
    <text evidence="1">The sequence shown here is derived from an EMBL/GenBank/DDBJ whole genome shotgun (WGS) entry which is preliminary data.</text>
</comment>
<gene>
    <name evidence="1" type="ORF">GCM10023165_45800</name>
</gene>